<evidence type="ECO:0000313" key="2">
    <source>
        <dbReference type="EMBL" id="SMC53201.1"/>
    </source>
</evidence>
<feature type="compositionally biased region" description="Polar residues" evidence="1">
    <location>
        <begin position="1"/>
        <end position="10"/>
    </location>
</feature>
<gene>
    <name evidence="2" type="ORF">SAMN04488101_101137</name>
</gene>
<proteinExistence type="predicted"/>
<feature type="compositionally biased region" description="Low complexity" evidence="1">
    <location>
        <begin position="11"/>
        <end position="26"/>
    </location>
</feature>
<accession>A0A1W1ZYH8</accession>
<dbReference type="AlphaFoldDB" id="A0A1W1ZYH8"/>
<dbReference type="RefSeq" id="WP_084286740.1">
    <property type="nucleotide sequence ID" value="NZ_FWYB01000001.1"/>
</dbReference>
<reference evidence="2 3" key="1">
    <citation type="submission" date="2017-04" db="EMBL/GenBank/DDBJ databases">
        <authorList>
            <person name="Afonso C.L."/>
            <person name="Miller P.J."/>
            <person name="Scott M.A."/>
            <person name="Spackman E."/>
            <person name="Goraichik I."/>
            <person name="Dimitrov K.M."/>
            <person name="Suarez D.L."/>
            <person name="Swayne D.E."/>
        </authorList>
    </citation>
    <scope>NUCLEOTIDE SEQUENCE [LARGE SCALE GENOMIC DNA]</scope>
    <source>
        <strain evidence="2 3">DSM 19625</strain>
    </source>
</reference>
<dbReference type="EMBL" id="FWYB01000001">
    <property type="protein sequence ID" value="SMC53201.1"/>
    <property type="molecule type" value="Genomic_DNA"/>
</dbReference>
<protein>
    <submittedName>
        <fullName evidence="2">Uncharacterized protein</fullName>
    </submittedName>
</protein>
<sequence>MAKQTTIDEQANTPAPGAEGAAENATGQENQPAAAVIETPATLLVAETPDWVQTIIDSNQTVLDSNNKVLAGLESFKEHATSFVEDIIEKSTARAEGGPVMTGKPAKEKEVDLFASYVVAEGKSFRDSKDFSKVYESGDPIEGLNEDRLKNLLNQGLIEEA</sequence>
<keyword evidence="3" id="KW-1185">Reference proteome</keyword>
<organism evidence="2 3">
    <name type="scientific">Pedobacter nyackensis</name>
    <dbReference type="NCBI Taxonomy" id="475255"/>
    <lineage>
        <taxon>Bacteria</taxon>
        <taxon>Pseudomonadati</taxon>
        <taxon>Bacteroidota</taxon>
        <taxon>Sphingobacteriia</taxon>
        <taxon>Sphingobacteriales</taxon>
        <taxon>Sphingobacteriaceae</taxon>
        <taxon>Pedobacter</taxon>
    </lineage>
</organism>
<dbReference type="OrthoDB" id="9945701at2"/>
<evidence type="ECO:0000313" key="3">
    <source>
        <dbReference type="Proteomes" id="UP000192678"/>
    </source>
</evidence>
<dbReference type="STRING" id="475255.SAMN04488101_101137"/>
<feature type="region of interest" description="Disordered" evidence="1">
    <location>
        <begin position="1"/>
        <end position="32"/>
    </location>
</feature>
<dbReference type="Proteomes" id="UP000192678">
    <property type="component" value="Unassembled WGS sequence"/>
</dbReference>
<name>A0A1W1ZYH8_9SPHI</name>
<evidence type="ECO:0000256" key="1">
    <source>
        <dbReference type="SAM" id="MobiDB-lite"/>
    </source>
</evidence>